<dbReference type="PANTHER" id="PTHR43797:SF2">
    <property type="entry name" value="HOMOCYSTEINE_CYSTEINE SYNTHASE"/>
    <property type="match status" value="1"/>
</dbReference>
<gene>
    <name evidence="8" type="ORF">FM101_12630</name>
</gene>
<comment type="similarity">
    <text evidence="2 6">Belongs to the trans-sulfuration enzymes family.</text>
</comment>
<evidence type="ECO:0000256" key="7">
    <source>
        <dbReference type="SAM" id="MobiDB-lite"/>
    </source>
</evidence>
<dbReference type="GO" id="GO:0019346">
    <property type="term" value="P:transsulfuration"/>
    <property type="evidence" value="ECO:0007669"/>
    <property type="project" value="InterPro"/>
</dbReference>
<reference evidence="8 9" key="1">
    <citation type="submission" date="2017-02" db="EMBL/GenBank/DDBJ databases">
        <authorList>
            <person name="Peterson S.W."/>
        </authorList>
    </citation>
    <scope>NUCLEOTIDE SEQUENCE [LARGE SCALE GENOMIC DNA]</scope>
    <source>
        <strain evidence="8 9">B Ar 00.02</strain>
    </source>
</reference>
<dbReference type="Gene3D" id="3.40.640.10">
    <property type="entry name" value="Type I PLP-dependent aspartate aminotransferase-like (Major domain)"/>
    <property type="match status" value="1"/>
</dbReference>
<dbReference type="Pfam" id="PF01053">
    <property type="entry name" value="Cys_Met_Meta_PP"/>
    <property type="match status" value="1"/>
</dbReference>
<evidence type="ECO:0000256" key="1">
    <source>
        <dbReference type="ARBA" id="ARBA00001933"/>
    </source>
</evidence>
<dbReference type="AlphaFoldDB" id="A0A1R4GR16"/>
<keyword evidence="3 8" id="KW-0808">Transferase</keyword>
<organism evidence="8 9">
    <name type="scientific">Arthrobacter rhombi</name>
    <dbReference type="NCBI Taxonomy" id="71253"/>
    <lineage>
        <taxon>Bacteria</taxon>
        <taxon>Bacillati</taxon>
        <taxon>Actinomycetota</taxon>
        <taxon>Actinomycetes</taxon>
        <taxon>Micrococcales</taxon>
        <taxon>Micrococcaceae</taxon>
        <taxon>Arthrobacter</taxon>
    </lineage>
</organism>
<dbReference type="EC" id="2.5.1.48" evidence="8"/>
<feature type="region of interest" description="Disordered" evidence="7">
    <location>
        <begin position="453"/>
        <end position="474"/>
    </location>
</feature>
<evidence type="ECO:0000256" key="6">
    <source>
        <dbReference type="RuleBase" id="RU362118"/>
    </source>
</evidence>
<dbReference type="FunFam" id="3.40.640.10:FF:000035">
    <property type="entry name" value="O-succinylhomoserine sulfhydrylase"/>
    <property type="match status" value="1"/>
</dbReference>
<dbReference type="CDD" id="cd00614">
    <property type="entry name" value="CGS_like"/>
    <property type="match status" value="1"/>
</dbReference>
<accession>A0A1R4GR16</accession>
<dbReference type="GO" id="GO:0071269">
    <property type="term" value="P:L-homocysteine biosynthetic process"/>
    <property type="evidence" value="ECO:0007669"/>
    <property type="project" value="TreeGrafter"/>
</dbReference>
<dbReference type="InterPro" id="IPR000277">
    <property type="entry name" value="Cys/Met-Metab_PyrdxlP-dep_enz"/>
</dbReference>
<keyword evidence="9" id="KW-1185">Reference proteome</keyword>
<dbReference type="SUPFAM" id="SSF53383">
    <property type="entry name" value="PLP-dependent transferases"/>
    <property type="match status" value="1"/>
</dbReference>
<dbReference type="GO" id="GO:0030170">
    <property type="term" value="F:pyridoxal phosphate binding"/>
    <property type="evidence" value="ECO:0007669"/>
    <property type="project" value="InterPro"/>
</dbReference>
<evidence type="ECO:0000313" key="9">
    <source>
        <dbReference type="Proteomes" id="UP000195913"/>
    </source>
</evidence>
<evidence type="ECO:0000256" key="4">
    <source>
        <dbReference type="ARBA" id="ARBA00022898"/>
    </source>
</evidence>
<dbReference type="InterPro" id="IPR054542">
    <property type="entry name" value="Cys_met_metab_PP"/>
</dbReference>
<dbReference type="InterPro" id="IPR015421">
    <property type="entry name" value="PyrdxlP-dep_Trfase_major"/>
</dbReference>
<dbReference type="GO" id="GO:0004124">
    <property type="term" value="F:cysteine synthase activity"/>
    <property type="evidence" value="ECO:0007669"/>
    <property type="project" value="TreeGrafter"/>
</dbReference>
<dbReference type="GO" id="GO:0003961">
    <property type="term" value="F:O-acetylhomoserine aminocarboxypropyltransferase activity"/>
    <property type="evidence" value="ECO:0007669"/>
    <property type="project" value="UniProtKB-EC"/>
</dbReference>
<evidence type="ECO:0000256" key="5">
    <source>
        <dbReference type="PIRSR" id="PIRSR001434-2"/>
    </source>
</evidence>
<dbReference type="InterPro" id="IPR015424">
    <property type="entry name" value="PyrdxlP-dep_Trfase"/>
</dbReference>
<name>A0A1R4GR16_9MICC</name>
<keyword evidence="4 5" id="KW-0663">Pyridoxal phosphate</keyword>
<dbReference type="GO" id="GO:0003962">
    <property type="term" value="F:cystathionine gamma-synthase activity"/>
    <property type="evidence" value="ECO:0007669"/>
    <property type="project" value="UniProtKB-EC"/>
</dbReference>
<dbReference type="PROSITE" id="PS00868">
    <property type="entry name" value="CYS_MET_METAB_PP"/>
    <property type="match status" value="1"/>
</dbReference>
<dbReference type="PIRSF" id="PIRSF001434">
    <property type="entry name" value="CGS"/>
    <property type="match status" value="1"/>
</dbReference>
<sequence>MMICHDGRHRELPDPHFEGATTEMSEHRFGFRTRALHAGGTPDAEHGARAVPIYQSTSFVFKDTDDAANLFALQKYGNIYSRIGNPTVAAFEERVASLEGGIGAVATASGMAAEFITFAALTGAGDHIVASSKLYGGTITQLDVTLRRFGVDTTFVDSNEAADFAAALRPETKAIYTEVVANPSGDIADLKGLAAVAREAGIPLVVDSTLTPPYILRPIEHGADIVIHSATKFLGGHGTTMGGVVVESGRFNWGNGNFPTLTEPVPSYGNVSWWGNFGEYGFLTKLRSEQLRDIGPALSAQSAFQLLQGVETLPQRMDAHLANTAKIAAWLEADPRVTYVNHAGLPSHPQHARAKELLPDGVGSVFSFGVAGGRAAGSRFIEALQLASHLANIGDARTLVLHPGSTTHQQLNPEQLAAAGVPEDLIRLSVGLEDVEDIIWDLDQALTVSQAGFEEHEDSGTPAAPVAEEIGVFS</sequence>
<dbReference type="NCBIfam" id="TIGR01326">
    <property type="entry name" value="OAH_OAS_sulfhy"/>
    <property type="match status" value="1"/>
</dbReference>
<dbReference type="EMBL" id="FUHW01000040">
    <property type="protein sequence ID" value="SJM70648.1"/>
    <property type="molecule type" value="Genomic_DNA"/>
</dbReference>
<comment type="cofactor">
    <cofactor evidence="1 6">
        <name>pyridoxal 5'-phosphate</name>
        <dbReference type="ChEBI" id="CHEBI:597326"/>
    </cofactor>
</comment>
<dbReference type="GO" id="GO:0006535">
    <property type="term" value="P:cysteine biosynthetic process from serine"/>
    <property type="evidence" value="ECO:0007669"/>
    <property type="project" value="TreeGrafter"/>
</dbReference>
<dbReference type="EC" id="2.5.1.49" evidence="8"/>
<protein>
    <submittedName>
        <fullName evidence="8">O-acetylhomoserine sulfhydrylase / O-succinylhomoserine sulfhydrylase</fullName>
        <ecNumber evidence="8">2.5.1.48</ecNumber>
        <ecNumber evidence="8">2.5.1.49</ecNumber>
    </submittedName>
</protein>
<dbReference type="PANTHER" id="PTHR43797">
    <property type="entry name" value="HOMOCYSTEINE/CYSTEINE SYNTHASE"/>
    <property type="match status" value="1"/>
</dbReference>
<dbReference type="Gene3D" id="3.90.1150.10">
    <property type="entry name" value="Aspartate Aminotransferase, domain 1"/>
    <property type="match status" value="1"/>
</dbReference>
<evidence type="ECO:0000256" key="2">
    <source>
        <dbReference type="ARBA" id="ARBA00009077"/>
    </source>
</evidence>
<dbReference type="InterPro" id="IPR006235">
    <property type="entry name" value="OAc-hSer/O-AcSer_sulfhydrylase"/>
</dbReference>
<feature type="modified residue" description="N6-(pyridoxal phosphate)lysine" evidence="5">
    <location>
        <position position="232"/>
    </location>
</feature>
<evidence type="ECO:0000256" key="3">
    <source>
        <dbReference type="ARBA" id="ARBA00022679"/>
    </source>
</evidence>
<proteinExistence type="inferred from homology"/>
<dbReference type="InterPro" id="IPR015422">
    <property type="entry name" value="PyrdxlP-dep_Trfase_small"/>
</dbReference>
<dbReference type="GO" id="GO:0005737">
    <property type="term" value="C:cytoplasm"/>
    <property type="evidence" value="ECO:0007669"/>
    <property type="project" value="TreeGrafter"/>
</dbReference>
<evidence type="ECO:0000313" key="8">
    <source>
        <dbReference type="EMBL" id="SJM70648.1"/>
    </source>
</evidence>
<dbReference type="Proteomes" id="UP000195913">
    <property type="component" value="Unassembled WGS sequence"/>
</dbReference>